<accession>A0A973W5R2</accession>
<reference evidence="3" key="1">
    <citation type="submission" date="2020-06" db="EMBL/GenBank/DDBJ databases">
        <title>Whole Genome Sequence of Bradyrhizobium sp. Strain 1S1.</title>
        <authorList>
            <person name="Bromfield E.S.P."/>
            <person name="Cloutier S."/>
        </authorList>
    </citation>
    <scope>NUCLEOTIDE SEQUENCE [LARGE SCALE GENOMIC DNA]</scope>
    <source>
        <strain evidence="3">1S1</strain>
    </source>
</reference>
<evidence type="ECO:0000313" key="5">
    <source>
        <dbReference type="Proteomes" id="UP001432046"/>
    </source>
</evidence>
<feature type="domain" description="DUF7146" evidence="2">
    <location>
        <begin position="94"/>
        <end position="150"/>
    </location>
</feature>
<organism evidence="3">
    <name type="scientific">Bradyrhizobium septentrionale</name>
    <dbReference type="NCBI Taxonomy" id="1404411"/>
    <lineage>
        <taxon>Bacteria</taxon>
        <taxon>Pseudomonadati</taxon>
        <taxon>Pseudomonadota</taxon>
        <taxon>Alphaproteobacteria</taxon>
        <taxon>Hyphomicrobiales</taxon>
        <taxon>Nitrobacteraceae</taxon>
        <taxon>Bradyrhizobium</taxon>
    </lineage>
</organism>
<dbReference type="AlphaFoldDB" id="A0A973W5R2"/>
<dbReference type="Pfam" id="PF13362">
    <property type="entry name" value="Toprim_3"/>
    <property type="match status" value="1"/>
</dbReference>
<dbReference type="CDD" id="cd01029">
    <property type="entry name" value="TOPRIM_primases"/>
    <property type="match status" value="1"/>
</dbReference>
<evidence type="ECO:0000313" key="4">
    <source>
        <dbReference type="EMBL" id="WXC82234.1"/>
    </source>
</evidence>
<keyword evidence="5" id="KW-1185">Reference proteome</keyword>
<gene>
    <name evidence="3" type="ORF">HAP48_034725</name>
    <name evidence="4" type="ORF">WDK88_11915</name>
</gene>
<feature type="domain" description="Toprim" evidence="1">
    <location>
        <begin position="216"/>
        <end position="288"/>
    </location>
</feature>
<name>A0A973W5R2_9BRAD</name>
<dbReference type="Proteomes" id="UP001432046">
    <property type="component" value="Chromosome"/>
</dbReference>
<proteinExistence type="predicted"/>
<dbReference type="RefSeq" id="WP_166214607.1">
    <property type="nucleotide sequence ID" value="NZ_CP088285.1"/>
</dbReference>
<dbReference type="InterPro" id="IPR006171">
    <property type="entry name" value="TOPRIM_dom"/>
</dbReference>
<reference evidence="4" key="3">
    <citation type="submission" date="2024-03" db="EMBL/GenBank/DDBJ databases">
        <authorList>
            <person name="Bromfield E.S.P."/>
            <person name="Cloutier S."/>
        </authorList>
    </citation>
    <scope>NUCLEOTIDE SEQUENCE</scope>
    <source>
        <strain evidence="4">5S5</strain>
    </source>
</reference>
<dbReference type="Pfam" id="PF23639">
    <property type="entry name" value="DUF7146"/>
    <property type="match status" value="1"/>
</dbReference>
<dbReference type="InterPro" id="IPR034154">
    <property type="entry name" value="TOPRIM_DnaG/twinkle"/>
</dbReference>
<dbReference type="EMBL" id="JAAOLE020000001">
    <property type="protein sequence ID" value="NVI48022.1"/>
    <property type="molecule type" value="Genomic_DNA"/>
</dbReference>
<evidence type="ECO:0000313" key="3">
    <source>
        <dbReference type="EMBL" id="NVI48022.1"/>
    </source>
</evidence>
<reference evidence="4" key="2">
    <citation type="journal article" date="2021" name="Int. J. Syst. Evol. Microbiol.">
        <title>Bradyrhizobium septentrionale sp. nov. (sv. septentrionale) and Bradyrhizobium quebecense sp. nov. (sv. septentrionale) associated with legumes native to Canada possess rearranged symbiosis genes and numerous insertion sequences.</title>
        <authorList>
            <person name="Bromfield E.S.P."/>
            <person name="Cloutier S."/>
        </authorList>
    </citation>
    <scope>NUCLEOTIDE SEQUENCE</scope>
    <source>
        <strain evidence="4">5S5</strain>
    </source>
</reference>
<protein>
    <submittedName>
        <fullName evidence="3">Toprim domain-containing protein</fullName>
    </submittedName>
</protein>
<dbReference type="EMBL" id="CP147711">
    <property type="protein sequence ID" value="WXC82234.1"/>
    <property type="molecule type" value="Genomic_DNA"/>
</dbReference>
<evidence type="ECO:0000259" key="1">
    <source>
        <dbReference type="Pfam" id="PF13362"/>
    </source>
</evidence>
<dbReference type="InterPro" id="IPR055570">
    <property type="entry name" value="DUF7146"/>
</dbReference>
<sequence length="300" mass="32502">MHSELSLADIDRLTNGKFGKFDAICPCCSASRKPCNRLKKVLRIWRKHSDFASYHCAHCGTKGYATDGSLSCNAGDVAKRRAEAEADHAEVVARSHGKARWLWRQSLPIKGTAAERYLRGPRVYPGPIPPTLRFLPPRDGHPPAMIAAFGAVRESRIADDGTSVLEINGDDVRAVHLTKLRADGSGKAGTDGDKIIIGQQVTAPIWLSPITDNMAVAVAEGIEDGLSILAALGVGTWAAGSACRLPALAEYVPDFIETATIYEDEDEAGRRNVAELARRLLARRIEVRRANLTKLLAMVS</sequence>
<evidence type="ECO:0000259" key="2">
    <source>
        <dbReference type="Pfam" id="PF23639"/>
    </source>
</evidence>